<dbReference type="InterPro" id="IPR036869">
    <property type="entry name" value="J_dom_sf"/>
</dbReference>
<evidence type="ECO:0008006" key="4">
    <source>
        <dbReference type="Google" id="ProtNLM"/>
    </source>
</evidence>
<feature type="compositionally biased region" description="Basic and acidic residues" evidence="1">
    <location>
        <begin position="507"/>
        <end position="521"/>
    </location>
</feature>
<proteinExistence type="predicted"/>
<evidence type="ECO:0000313" key="2">
    <source>
        <dbReference type="EMBL" id="KAJ4833949.1"/>
    </source>
</evidence>
<evidence type="ECO:0000313" key="3">
    <source>
        <dbReference type="Proteomes" id="UP001141552"/>
    </source>
</evidence>
<feature type="compositionally biased region" description="Basic and acidic residues" evidence="1">
    <location>
        <begin position="421"/>
        <end position="436"/>
    </location>
</feature>
<dbReference type="AlphaFoldDB" id="A0A9Q0FNG8"/>
<dbReference type="OrthoDB" id="1717591at2759"/>
<feature type="region of interest" description="Disordered" evidence="1">
    <location>
        <begin position="472"/>
        <end position="576"/>
    </location>
</feature>
<keyword evidence="3" id="KW-1185">Reference proteome</keyword>
<dbReference type="SUPFAM" id="SSF46565">
    <property type="entry name" value="Chaperone J-domain"/>
    <property type="match status" value="1"/>
</dbReference>
<dbReference type="GO" id="GO:0072583">
    <property type="term" value="P:clathrin-dependent endocytosis"/>
    <property type="evidence" value="ECO:0007669"/>
    <property type="project" value="TreeGrafter"/>
</dbReference>
<feature type="region of interest" description="Disordered" evidence="1">
    <location>
        <begin position="396"/>
        <end position="455"/>
    </location>
</feature>
<organism evidence="2 3">
    <name type="scientific">Turnera subulata</name>
    <dbReference type="NCBI Taxonomy" id="218843"/>
    <lineage>
        <taxon>Eukaryota</taxon>
        <taxon>Viridiplantae</taxon>
        <taxon>Streptophyta</taxon>
        <taxon>Embryophyta</taxon>
        <taxon>Tracheophyta</taxon>
        <taxon>Spermatophyta</taxon>
        <taxon>Magnoliopsida</taxon>
        <taxon>eudicotyledons</taxon>
        <taxon>Gunneridae</taxon>
        <taxon>Pentapetalae</taxon>
        <taxon>rosids</taxon>
        <taxon>fabids</taxon>
        <taxon>Malpighiales</taxon>
        <taxon>Passifloraceae</taxon>
        <taxon>Turnera</taxon>
    </lineage>
</organism>
<feature type="compositionally biased region" description="Polar residues" evidence="1">
    <location>
        <begin position="437"/>
        <end position="455"/>
    </location>
</feature>
<feature type="compositionally biased region" description="Polar residues" evidence="1">
    <location>
        <begin position="172"/>
        <end position="201"/>
    </location>
</feature>
<dbReference type="GO" id="GO:0072318">
    <property type="term" value="P:clathrin coat disassembly"/>
    <property type="evidence" value="ECO:0007669"/>
    <property type="project" value="TreeGrafter"/>
</dbReference>
<feature type="compositionally biased region" description="Basic and acidic residues" evidence="1">
    <location>
        <begin position="62"/>
        <end position="71"/>
    </location>
</feature>
<feature type="compositionally biased region" description="Basic and acidic residues" evidence="1">
    <location>
        <begin position="528"/>
        <end position="547"/>
    </location>
</feature>
<dbReference type="GO" id="GO:0030276">
    <property type="term" value="F:clathrin binding"/>
    <property type="evidence" value="ECO:0007669"/>
    <property type="project" value="TreeGrafter"/>
</dbReference>
<evidence type="ECO:0000256" key="1">
    <source>
        <dbReference type="SAM" id="MobiDB-lite"/>
    </source>
</evidence>
<dbReference type="PANTHER" id="PTHR23172">
    <property type="entry name" value="AUXILIN/CYCLIN G-ASSOCIATED KINASE-RELATED"/>
    <property type="match status" value="1"/>
</dbReference>
<feature type="region of interest" description="Disordered" evidence="1">
    <location>
        <begin position="1"/>
        <end position="138"/>
    </location>
</feature>
<reference evidence="2" key="1">
    <citation type="submission" date="2022-02" db="EMBL/GenBank/DDBJ databases">
        <authorList>
            <person name="Henning P.M."/>
            <person name="McCubbin A.G."/>
            <person name="Shore J.S."/>
        </authorList>
    </citation>
    <scope>NUCLEOTIDE SEQUENCE</scope>
    <source>
        <strain evidence="2">F60SS</strain>
        <tissue evidence="2">Leaves</tissue>
    </source>
</reference>
<accession>A0A9Q0FNG8</accession>
<feature type="region of interest" description="Disordered" evidence="1">
    <location>
        <begin position="347"/>
        <end position="366"/>
    </location>
</feature>
<sequence>MKFSQRESLLLGYNLQRPSTSHPASSPKSQYRNPEFDFTDVFGGPPRRFSFQEMRSSFGETADSKASRSEDDLPAFGDDSLNRRRHTSNDFYDDIFGGNDSLSSSPRKHERDSFSASSAARALSPGLPLPPRADLLGSSVPAQFSLPAKLIKGTDLPAFGSSGRNHHKTKDNVSNGASSYMFSPLSRLSSQAPEESGNDSSLPEAISLTGEKSPSLAQPVETDKGNNLKKNSDSSHVPEDGQFHFSIYKWASKGAPIAMSLRRGSRSRSLEQCRLQRSSSANGWPLSKGMEREMPTVTSQDAEFPSSSSSISSNAKSFENLHKDHVTVENGSAKTIFHNSREETEFSSVPGVGLSGKTAEKGSAIRKEVSKSHIKTLRSLLHDRNHEQDVKVTVKNEPKESKVKSSKKISAVFNSDENLEQQEKKMSTLSSERDEVNLQSSPINSRDSPGRNSVTGKVKDFVKIFNQETSNKPKLDVDSENHSSRWRDMSKTRTVDEPSVTTTRTNGKKDWHASNKNDKSDASVLMDEYLKQSERLRPETRTKHHEPSNVSSGLKHNSTAASAAGPQVPRASVGDANESGNFLITELTQLEDKLQENGTERDKIRDIEAQIRKWSSGKDGNIRSLLSTLQYVLWSGSGWKPVPLVDIIEGNAVKRSYQKALLCLHPDKLQQKGATADQKYIAEKVFDILQEAWTHFNSLGGV</sequence>
<protein>
    <recommendedName>
        <fullName evidence="4">J domain-containing protein</fullName>
    </recommendedName>
</protein>
<feature type="compositionally biased region" description="Polar residues" evidence="1">
    <location>
        <begin position="16"/>
        <end position="32"/>
    </location>
</feature>
<feature type="region of interest" description="Disordered" evidence="1">
    <location>
        <begin position="157"/>
        <end position="238"/>
    </location>
</feature>
<feature type="compositionally biased region" description="Basic and acidic residues" evidence="1">
    <location>
        <begin position="472"/>
        <end position="496"/>
    </location>
</feature>
<dbReference type="Proteomes" id="UP001141552">
    <property type="component" value="Unassembled WGS sequence"/>
</dbReference>
<gene>
    <name evidence="2" type="ORF">Tsubulata_016661</name>
</gene>
<dbReference type="EMBL" id="JAKUCV010004808">
    <property type="protein sequence ID" value="KAJ4833949.1"/>
    <property type="molecule type" value="Genomic_DNA"/>
</dbReference>
<reference evidence="2" key="2">
    <citation type="journal article" date="2023" name="Plants (Basel)">
        <title>Annotation of the Turnera subulata (Passifloraceae) Draft Genome Reveals the S-Locus Evolved after the Divergence of Turneroideae from Passifloroideae in a Stepwise Manner.</title>
        <authorList>
            <person name="Henning P.M."/>
            <person name="Roalson E.H."/>
            <person name="Mir W."/>
            <person name="McCubbin A.G."/>
            <person name="Shore J.S."/>
        </authorList>
    </citation>
    <scope>NUCLEOTIDE SEQUENCE</scope>
    <source>
        <strain evidence="2">F60SS</strain>
    </source>
</reference>
<feature type="compositionally biased region" description="Basic and acidic residues" evidence="1">
    <location>
        <begin position="221"/>
        <end position="238"/>
    </location>
</feature>
<feature type="compositionally biased region" description="Polar residues" evidence="1">
    <location>
        <begin position="548"/>
        <end position="561"/>
    </location>
</feature>
<name>A0A9Q0FNG8_9ROSI</name>
<comment type="caution">
    <text evidence="2">The sequence shown here is derived from an EMBL/GenBank/DDBJ whole genome shotgun (WGS) entry which is preliminary data.</text>
</comment>
<feature type="region of interest" description="Disordered" evidence="1">
    <location>
        <begin position="269"/>
        <end position="289"/>
    </location>
</feature>
<dbReference type="Gene3D" id="1.10.287.110">
    <property type="entry name" value="DnaJ domain"/>
    <property type="match status" value="1"/>
</dbReference>
<dbReference type="GO" id="GO:0005737">
    <property type="term" value="C:cytoplasm"/>
    <property type="evidence" value="ECO:0007669"/>
    <property type="project" value="TreeGrafter"/>
</dbReference>
<dbReference type="PANTHER" id="PTHR23172:SF64">
    <property type="entry name" value="J DOMAIN-CONTAINING PROTEIN REQUIRED FOR CHLOROPLAST ACCUMULATION RESPONSE 1"/>
    <property type="match status" value="1"/>
</dbReference>
<dbReference type="FunFam" id="1.10.287.110:FF:000043">
    <property type="entry name" value="J-domain protein required for chloroplast accumulation response 1"/>
    <property type="match status" value="1"/>
</dbReference>
<dbReference type="GO" id="GO:0031982">
    <property type="term" value="C:vesicle"/>
    <property type="evidence" value="ECO:0007669"/>
    <property type="project" value="TreeGrafter"/>
</dbReference>
<feature type="compositionally biased region" description="Low complexity" evidence="1">
    <location>
        <begin position="115"/>
        <end position="126"/>
    </location>
</feature>